<feature type="region of interest" description="Disordered" evidence="12">
    <location>
        <begin position="481"/>
        <end position="654"/>
    </location>
</feature>
<dbReference type="RefSeq" id="XP_043000021.1">
    <property type="nucleotide sequence ID" value="XM_043144086.1"/>
</dbReference>
<organism evidence="14 15">
    <name type="scientific">Ustilaginoidea virens</name>
    <name type="common">Rice false smut fungus</name>
    <name type="synonym">Villosiclava virens</name>
    <dbReference type="NCBI Taxonomy" id="1159556"/>
    <lineage>
        <taxon>Eukaryota</taxon>
        <taxon>Fungi</taxon>
        <taxon>Dikarya</taxon>
        <taxon>Ascomycota</taxon>
        <taxon>Pezizomycotina</taxon>
        <taxon>Sordariomycetes</taxon>
        <taxon>Hypocreomycetidae</taxon>
        <taxon>Hypocreales</taxon>
        <taxon>Clavicipitaceae</taxon>
        <taxon>Ustilaginoidea</taxon>
    </lineage>
</organism>
<feature type="compositionally biased region" description="Polar residues" evidence="12">
    <location>
        <begin position="541"/>
        <end position="578"/>
    </location>
</feature>
<comment type="catalytic activity">
    <reaction evidence="11">
        <text>L-seryl-[protein] + ATP = O-phospho-L-seryl-[protein] + ADP + H(+)</text>
        <dbReference type="Rhea" id="RHEA:17989"/>
        <dbReference type="Rhea" id="RHEA-COMP:9863"/>
        <dbReference type="Rhea" id="RHEA-COMP:11604"/>
        <dbReference type="ChEBI" id="CHEBI:15378"/>
        <dbReference type="ChEBI" id="CHEBI:29999"/>
        <dbReference type="ChEBI" id="CHEBI:30616"/>
        <dbReference type="ChEBI" id="CHEBI:83421"/>
        <dbReference type="ChEBI" id="CHEBI:456216"/>
        <dbReference type="EC" id="2.7.11.1"/>
    </reaction>
</comment>
<dbReference type="InterPro" id="IPR011009">
    <property type="entry name" value="Kinase-like_dom_sf"/>
</dbReference>
<dbReference type="Pfam" id="PF00069">
    <property type="entry name" value="Pkinase"/>
    <property type="match status" value="1"/>
</dbReference>
<proteinExistence type="predicted"/>
<evidence type="ECO:0000313" key="15">
    <source>
        <dbReference type="Proteomes" id="UP000027002"/>
    </source>
</evidence>
<evidence type="ECO:0000256" key="3">
    <source>
        <dbReference type="ARBA" id="ARBA00022490"/>
    </source>
</evidence>
<dbReference type="PROSITE" id="PS00108">
    <property type="entry name" value="PROTEIN_KINASE_ST"/>
    <property type="match status" value="1"/>
</dbReference>
<dbReference type="EMBL" id="CP072757">
    <property type="protein sequence ID" value="QUC22348.1"/>
    <property type="molecule type" value="Genomic_DNA"/>
</dbReference>
<feature type="domain" description="Protein kinase" evidence="13">
    <location>
        <begin position="51"/>
        <end position="338"/>
    </location>
</feature>
<feature type="compositionally biased region" description="Low complexity" evidence="12">
    <location>
        <begin position="831"/>
        <end position="845"/>
    </location>
</feature>
<feature type="region of interest" description="Disordered" evidence="12">
    <location>
        <begin position="731"/>
        <end position="849"/>
    </location>
</feature>
<evidence type="ECO:0000256" key="11">
    <source>
        <dbReference type="ARBA" id="ARBA00048679"/>
    </source>
</evidence>
<dbReference type="GO" id="GO:0007015">
    <property type="term" value="P:actin filament organization"/>
    <property type="evidence" value="ECO:0007669"/>
    <property type="project" value="TreeGrafter"/>
</dbReference>
<dbReference type="CDD" id="cd14037">
    <property type="entry name" value="STKc_NAK_like"/>
    <property type="match status" value="1"/>
</dbReference>
<keyword evidence="4" id="KW-0723">Serine/threonine-protein kinase</keyword>
<dbReference type="FunFam" id="1.10.510.10:FF:000441">
    <property type="entry name" value="Serine/threonine protein kinase"/>
    <property type="match status" value="1"/>
</dbReference>
<feature type="compositionally biased region" description="Low complexity" evidence="12">
    <location>
        <begin position="928"/>
        <end position="939"/>
    </location>
</feature>
<dbReference type="EC" id="2.7.11.1" evidence="2"/>
<sequence length="1022" mass="111538">MASYRHQPMPHPGSRHGPQGGYAPQSTPHHGAPPAGTFSPGTKIQVGSHRVVIQKYLSEGGFAHVYLVKLPSPVDGTDLAVLKRVAVPDKESLRGMRTEVETMKRLKGHRPIVTYIDSHASELKGGGYEVFLLMEFCDGGGLIDYMNTRLQHRLTEPEILHIFSDVAEGVACMHYLKPPLLHRDLKVENVLIVNCSSSKQFKVCDFGSAAPPRPAPTTVVECRLADEDVQKHTTLQYRAPEMVDVYRKKPLNEKSDIWALGVFLYKLCYYTTPFEDQGQLAILNASFKYPSYPVFSDRLKKLIGSMLREDMTVRPNIYQVLNEACDMQGIKVPIHDIYRNQSQGQGQAASKASPTNPPQSTREPIVGAMYHSPAEEKKDIPTVVPMRRGRPTVQPQAQKQGSRSPAPKVTNGDPFAALDSKAGRRLVEEDEIASRFPTLDQFTLFHEKGSKFDFDTSASSPSSQDHVRNKRLTERLADEAFSLSQQTPEKPLPSSRPHSATPAVQQPQPAPSPPAERPPSKTPTTLLGTETHRSGRAPSIVHNNRTTSSQTCPEYVSTGTMTSDLPSRASTPQANSPYAQVLPERSASKPSSDAPLPSVHPPHLRQPSPSSRPSLEDNRHQAHQAQTAEAVERSTAFNTRPRPASTSFESSTPAFLRENRSANSQKISLHAGSRAVPQPSDTHPTANSQSRADSPNITEESSFEIGGPNAEPRGKKFVIGKRMTLPTPRVLNTHSRKFDDPVNQLDATSSHGSGIANRADSPSRFVGPPNPAAAINREPAADQSVNALDDMNEDGSKPEIRRELERRKLEEEEKRVTAAQAEYRNCVSSSGRPVPGPKNVGGPPRTASTIQSRMQSLLNEEHRPVSIQRTAQGYGKYTDAPSECTNQKPPAATKRKSVGAKPIAGAPSKAVNAINSNKSHVSKMAMLAPSTSPKPAGSKPPAPKKKPTHLNSFPTTGHAESPVKQVLTAQSEQLIAIDLAGQPILEMSAKDKEDYIQDFTKRFPSLSSIELESQQGRGGGSR</sequence>
<dbReference type="InterPro" id="IPR000719">
    <property type="entry name" value="Prot_kinase_dom"/>
</dbReference>
<name>A0A8E5HVL7_USTVR</name>
<feature type="compositionally biased region" description="Polar residues" evidence="12">
    <location>
        <begin position="352"/>
        <end position="362"/>
    </location>
</feature>
<reference evidence="14" key="1">
    <citation type="submission" date="2020-03" db="EMBL/GenBank/DDBJ databases">
        <title>A mixture of massive structural variations and highly conserved coding sequences in Ustilaginoidea virens genome.</title>
        <authorList>
            <person name="Zhang K."/>
            <person name="Zhao Z."/>
            <person name="Zhang Z."/>
            <person name="Li Y."/>
            <person name="Hsiang T."/>
            <person name="Sun W."/>
        </authorList>
    </citation>
    <scope>NUCLEOTIDE SEQUENCE</scope>
    <source>
        <strain evidence="14">UV-8b</strain>
    </source>
</reference>
<feature type="compositionally biased region" description="Polar residues" evidence="12">
    <location>
        <begin position="679"/>
        <end position="700"/>
    </location>
</feature>
<comment type="catalytic activity">
    <reaction evidence="10">
        <text>L-threonyl-[protein] + ATP = O-phospho-L-threonyl-[protein] + ADP + H(+)</text>
        <dbReference type="Rhea" id="RHEA:46608"/>
        <dbReference type="Rhea" id="RHEA-COMP:11060"/>
        <dbReference type="Rhea" id="RHEA-COMP:11605"/>
        <dbReference type="ChEBI" id="CHEBI:15378"/>
        <dbReference type="ChEBI" id="CHEBI:30013"/>
        <dbReference type="ChEBI" id="CHEBI:30616"/>
        <dbReference type="ChEBI" id="CHEBI:61977"/>
        <dbReference type="ChEBI" id="CHEBI:456216"/>
        <dbReference type="EC" id="2.7.11.1"/>
    </reaction>
</comment>
<dbReference type="Proteomes" id="UP000027002">
    <property type="component" value="Chromosome 5"/>
</dbReference>
<dbReference type="GeneID" id="66067366"/>
<evidence type="ECO:0000256" key="4">
    <source>
        <dbReference type="ARBA" id="ARBA00022527"/>
    </source>
</evidence>
<dbReference type="InterPro" id="IPR008271">
    <property type="entry name" value="Ser/Thr_kinase_AS"/>
</dbReference>
<dbReference type="PANTHER" id="PTHR22967:SF57">
    <property type="entry name" value="AUXILIN, ISOFORM A-RELATED"/>
    <property type="match status" value="1"/>
</dbReference>
<feature type="region of interest" description="Disordered" evidence="12">
    <location>
        <begin position="341"/>
        <end position="417"/>
    </location>
</feature>
<keyword evidence="15" id="KW-1185">Reference proteome</keyword>
<feature type="compositionally biased region" description="Low complexity" evidence="12">
    <location>
        <begin position="341"/>
        <end position="350"/>
    </location>
</feature>
<feature type="region of interest" description="Disordered" evidence="12">
    <location>
        <begin position="1"/>
        <end position="43"/>
    </location>
</feature>
<dbReference type="GO" id="GO:0005737">
    <property type="term" value="C:cytoplasm"/>
    <property type="evidence" value="ECO:0007669"/>
    <property type="project" value="UniProtKB-SubCell"/>
</dbReference>
<feature type="region of interest" description="Disordered" evidence="12">
    <location>
        <begin position="668"/>
        <end position="718"/>
    </location>
</feature>
<keyword evidence="6" id="KW-0808">Transferase</keyword>
<dbReference type="OrthoDB" id="2018507at2759"/>
<dbReference type="GO" id="GO:0005524">
    <property type="term" value="F:ATP binding"/>
    <property type="evidence" value="ECO:0007669"/>
    <property type="project" value="UniProtKB-KW"/>
</dbReference>
<dbReference type="PANTHER" id="PTHR22967">
    <property type="entry name" value="SERINE/THREONINE PROTEIN KINASE"/>
    <property type="match status" value="1"/>
</dbReference>
<gene>
    <name evidence="14" type="ORF">UV8b_06589</name>
</gene>
<feature type="compositionally biased region" description="Polar residues" evidence="12">
    <location>
        <begin position="644"/>
        <end position="653"/>
    </location>
</feature>
<evidence type="ECO:0000256" key="6">
    <source>
        <dbReference type="ARBA" id="ARBA00022679"/>
    </source>
</evidence>
<feature type="region of interest" description="Disordered" evidence="12">
    <location>
        <begin position="876"/>
        <end position="965"/>
    </location>
</feature>
<evidence type="ECO:0000256" key="7">
    <source>
        <dbReference type="ARBA" id="ARBA00022741"/>
    </source>
</evidence>
<feature type="compositionally biased region" description="Pro residues" evidence="12">
    <location>
        <begin position="508"/>
        <end position="521"/>
    </location>
</feature>
<dbReference type="KEGG" id="uvi:66067366"/>
<evidence type="ECO:0000256" key="5">
    <source>
        <dbReference type="ARBA" id="ARBA00022553"/>
    </source>
</evidence>
<evidence type="ECO:0000256" key="2">
    <source>
        <dbReference type="ARBA" id="ARBA00012513"/>
    </source>
</evidence>
<keyword evidence="3" id="KW-0963">Cytoplasm</keyword>
<evidence type="ECO:0000256" key="12">
    <source>
        <dbReference type="SAM" id="MobiDB-lite"/>
    </source>
</evidence>
<feature type="compositionally biased region" description="Basic and acidic residues" evidence="12">
    <location>
        <begin position="794"/>
        <end position="816"/>
    </location>
</feature>
<keyword evidence="7" id="KW-0547">Nucleotide-binding</keyword>
<evidence type="ECO:0000256" key="1">
    <source>
        <dbReference type="ARBA" id="ARBA00004496"/>
    </source>
</evidence>
<keyword evidence="9" id="KW-0067">ATP-binding</keyword>
<evidence type="ECO:0000256" key="9">
    <source>
        <dbReference type="ARBA" id="ARBA00022840"/>
    </source>
</evidence>
<dbReference type="GO" id="GO:0004674">
    <property type="term" value="F:protein serine/threonine kinase activity"/>
    <property type="evidence" value="ECO:0007669"/>
    <property type="project" value="UniProtKB-KW"/>
</dbReference>
<protein>
    <recommendedName>
        <fullName evidence="2">non-specific serine/threonine protein kinase</fullName>
        <ecNumber evidence="2">2.7.11.1</ecNumber>
    </recommendedName>
</protein>
<dbReference type="Gene3D" id="1.10.510.10">
    <property type="entry name" value="Transferase(Phosphotransferase) domain 1"/>
    <property type="match status" value="1"/>
</dbReference>
<dbReference type="PROSITE" id="PS50011">
    <property type="entry name" value="PROTEIN_KINASE_DOM"/>
    <property type="match status" value="1"/>
</dbReference>
<keyword evidence="5" id="KW-0597">Phosphoprotein</keyword>
<dbReference type="SMART" id="SM00220">
    <property type="entry name" value="S_TKc"/>
    <property type="match status" value="1"/>
</dbReference>
<dbReference type="GO" id="GO:0000147">
    <property type="term" value="P:actin cortical patch assembly"/>
    <property type="evidence" value="ECO:0007669"/>
    <property type="project" value="TreeGrafter"/>
</dbReference>
<evidence type="ECO:0000259" key="13">
    <source>
        <dbReference type="PROSITE" id="PS50011"/>
    </source>
</evidence>
<dbReference type="AlphaFoldDB" id="A0A8E5HVL7"/>
<evidence type="ECO:0000256" key="10">
    <source>
        <dbReference type="ARBA" id="ARBA00047899"/>
    </source>
</evidence>
<feature type="compositionally biased region" description="Polar residues" evidence="12">
    <location>
        <begin position="393"/>
        <end position="403"/>
    </location>
</feature>
<accession>A0A8E5HVL7</accession>
<evidence type="ECO:0000313" key="14">
    <source>
        <dbReference type="EMBL" id="QUC22348.1"/>
    </source>
</evidence>
<comment type="subcellular location">
    <subcellularLocation>
        <location evidence="1">Cytoplasm</location>
    </subcellularLocation>
</comment>
<dbReference type="SUPFAM" id="SSF56112">
    <property type="entry name" value="Protein kinase-like (PK-like)"/>
    <property type="match status" value="1"/>
</dbReference>
<keyword evidence="8" id="KW-0418">Kinase</keyword>
<evidence type="ECO:0000256" key="8">
    <source>
        <dbReference type="ARBA" id="ARBA00022777"/>
    </source>
</evidence>